<protein>
    <submittedName>
        <fullName evidence="8">DsbE family thiol:disulfide interchange protein</fullName>
    </submittedName>
</protein>
<dbReference type="Gene3D" id="3.40.30.10">
    <property type="entry name" value="Glutaredoxin"/>
    <property type="match status" value="1"/>
</dbReference>
<accession>A0A7X1ZF66</accession>
<evidence type="ECO:0000256" key="5">
    <source>
        <dbReference type="ARBA" id="ARBA00023284"/>
    </source>
</evidence>
<feature type="domain" description="Thioredoxin" evidence="7">
    <location>
        <begin position="36"/>
        <end position="179"/>
    </location>
</feature>
<evidence type="ECO:0000259" key="7">
    <source>
        <dbReference type="PROSITE" id="PS51352"/>
    </source>
</evidence>
<dbReference type="InterPro" id="IPR004799">
    <property type="entry name" value="Periplasmic_diS_OxRdtase_DsbE"/>
</dbReference>
<dbReference type="PANTHER" id="PTHR42852:SF6">
    <property type="entry name" value="THIOL:DISULFIDE INTERCHANGE PROTEIN DSBE"/>
    <property type="match status" value="1"/>
</dbReference>
<comment type="similarity">
    <text evidence="2">Belongs to the thioredoxin family. DsbE subfamily.</text>
</comment>
<dbReference type="GO" id="GO:0030288">
    <property type="term" value="C:outer membrane-bounded periplasmic space"/>
    <property type="evidence" value="ECO:0007669"/>
    <property type="project" value="InterPro"/>
</dbReference>
<dbReference type="InterPro" id="IPR013766">
    <property type="entry name" value="Thioredoxin_domain"/>
</dbReference>
<evidence type="ECO:0000256" key="2">
    <source>
        <dbReference type="ARBA" id="ARBA00007758"/>
    </source>
</evidence>
<reference evidence="8 9" key="1">
    <citation type="submission" date="2019-10" db="EMBL/GenBank/DDBJ databases">
        <title>Draft whole-genome sequence of the purple nonsulfur photosynthetic bacterium Roseospira navarrensis DSM 15114.</title>
        <authorList>
            <person name="Kyndt J.A."/>
            <person name="Meyer T.E."/>
        </authorList>
    </citation>
    <scope>NUCLEOTIDE SEQUENCE [LARGE SCALE GENOMIC DNA]</scope>
    <source>
        <strain evidence="8 9">DSM 15114</strain>
    </source>
</reference>
<dbReference type="AlphaFoldDB" id="A0A7X1ZF66"/>
<keyword evidence="6" id="KW-0812">Transmembrane</keyword>
<keyword evidence="4" id="KW-1015">Disulfide bond</keyword>
<evidence type="ECO:0000256" key="6">
    <source>
        <dbReference type="SAM" id="Phobius"/>
    </source>
</evidence>
<dbReference type="SUPFAM" id="SSF52833">
    <property type="entry name" value="Thioredoxin-like"/>
    <property type="match status" value="1"/>
</dbReference>
<sequence length="180" mass="19892">MRTRRLVSLLPLLVVAILIGFFIVGLTKDPRELPTVLLDRPVPDFSLPGLPGRDPALTDPAAIQGEVVLVNFFGSWCVACLQEHAMLKRIQAEGLVPLHGIAFKDQPEDTLRWLGRHGDPYDAVGYDTTNRIAIEFGITGAPETFVIDKDGVIRHKHVGPISEEAWTNTLRPLIEDLQKG</sequence>
<evidence type="ECO:0000313" key="8">
    <source>
        <dbReference type="EMBL" id="MQX36120.1"/>
    </source>
</evidence>
<keyword evidence="6" id="KW-1133">Transmembrane helix</keyword>
<evidence type="ECO:0000256" key="3">
    <source>
        <dbReference type="ARBA" id="ARBA00022748"/>
    </source>
</evidence>
<dbReference type="Proteomes" id="UP000434582">
    <property type="component" value="Unassembled WGS sequence"/>
</dbReference>
<dbReference type="PROSITE" id="PS51352">
    <property type="entry name" value="THIOREDOXIN_2"/>
    <property type="match status" value="1"/>
</dbReference>
<evidence type="ECO:0000256" key="4">
    <source>
        <dbReference type="ARBA" id="ARBA00023157"/>
    </source>
</evidence>
<keyword evidence="9" id="KW-1185">Reference proteome</keyword>
<dbReference type="CDD" id="cd03010">
    <property type="entry name" value="TlpA_like_DsbE"/>
    <property type="match status" value="1"/>
</dbReference>
<dbReference type="InterPro" id="IPR013740">
    <property type="entry name" value="Redoxin"/>
</dbReference>
<comment type="caution">
    <text evidence="8">The sequence shown here is derived from an EMBL/GenBank/DDBJ whole genome shotgun (WGS) entry which is preliminary data.</text>
</comment>
<evidence type="ECO:0000256" key="1">
    <source>
        <dbReference type="ARBA" id="ARBA00004196"/>
    </source>
</evidence>
<keyword evidence="5" id="KW-0676">Redox-active center</keyword>
<dbReference type="InterPro" id="IPR017937">
    <property type="entry name" value="Thioredoxin_CS"/>
</dbReference>
<proteinExistence type="inferred from homology"/>
<dbReference type="InterPro" id="IPR050553">
    <property type="entry name" value="Thioredoxin_ResA/DsbE_sf"/>
</dbReference>
<dbReference type="EMBL" id="WIVE01000013">
    <property type="protein sequence ID" value="MQX36120.1"/>
    <property type="molecule type" value="Genomic_DNA"/>
</dbReference>
<dbReference type="OrthoDB" id="9799347at2"/>
<dbReference type="GO" id="GO:0017004">
    <property type="term" value="P:cytochrome complex assembly"/>
    <property type="evidence" value="ECO:0007669"/>
    <property type="project" value="UniProtKB-KW"/>
</dbReference>
<dbReference type="GO" id="GO:0015036">
    <property type="term" value="F:disulfide oxidoreductase activity"/>
    <property type="evidence" value="ECO:0007669"/>
    <property type="project" value="InterPro"/>
</dbReference>
<gene>
    <name evidence="8" type="ORF">GHC57_06270</name>
</gene>
<dbReference type="InterPro" id="IPR036249">
    <property type="entry name" value="Thioredoxin-like_sf"/>
</dbReference>
<dbReference type="RefSeq" id="WP_153342301.1">
    <property type="nucleotide sequence ID" value="NZ_WIVE01000013.1"/>
</dbReference>
<dbReference type="Pfam" id="PF08534">
    <property type="entry name" value="Redoxin"/>
    <property type="match status" value="1"/>
</dbReference>
<dbReference type="PROSITE" id="PS00194">
    <property type="entry name" value="THIOREDOXIN_1"/>
    <property type="match status" value="1"/>
</dbReference>
<keyword evidence="6" id="KW-0472">Membrane</keyword>
<evidence type="ECO:0000313" key="9">
    <source>
        <dbReference type="Proteomes" id="UP000434582"/>
    </source>
</evidence>
<organism evidence="8 9">
    <name type="scientific">Roseospira navarrensis</name>
    <dbReference type="NCBI Taxonomy" id="140058"/>
    <lineage>
        <taxon>Bacteria</taxon>
        <taxon>Pseudomonadati</taxon>
        <taxon>Pseudomonadota</taxon>
        <taxon>Alphaproteobacteria</taxon>
        <taxon>Rhodospirillales</taxon>
        <taxon>Rhodospirillaceae</taxon>
        <taxon>Roseospira</taxon>
    </lineage>
</organism>
<feature type="transmembrane region" description="Helical" evidence="6">
    <location>
        <begin position="7"/>
        <end position="27"/>
    </location>
</feature>
<dbReference type="NCBIfam" id="TIGR00385">
    <property type="entry name" value="dsbE"/>
    <property type="match status" value="1"/>
</dbReference>
<keyword evidence="3" id="KW-0201">Cytochrome c-type biogenesis</keyword>
<dbReference type="PANTHER" id="PTHR42852">
    <property type="entry name" value="THIOL:DISULFIDE INTERCHANGE PROTEIN DSBE"/>
    <property type="match status" value="1"/>
</dbReference>
<comment type="subcellular location">
    <subcellularLocation>
        <location evidence="1">Cell envelope</location>
    </subcellularLocation>
</comment>
<name>A0A7X1ZF66_9PROT</name>